<feature type="region of interest" description="Disordered" evidence="8">
    <location>
        <begin position="250"/>
        <end position="287"/>
    </location>
</feature>
<evidence type="ECO:0000256" key="2">
    <source>
        <dbReference type="ARBA" id="ARBA00007098"/>
    </source>
</evidence>
<evidence type="ECO:0000256" key="1">
    <source>
        <dbReference type="ARBA" id="ARBA00004479"/>
    </source>
</evidence>
<dbReference type="AlphaFoldDB" id="A0A976QUM1"/>
<organism evidence="10 11">
    <name type="scientific">Theileria orientalis</name>
    <dbReference type="NCBI Taxonomy" id="68886"/>
    <lineage>
        <taxon>Eukaryota</taxon>
        <taxon>Sar</taxon>
        <taxon>Alveolata</taxon>
        <taxon>Apicomplexa</taxon>
        <taxon>Aconoidasida</taxon>
        <taxon>Piroplasmida</taxon>
        <taxon>Theileriidae</taxon>
        <taxon>Theileria</taxon>
    </lineage>
</organism>
<evidence type="ECO:0000313" key="10">
    <source>
        <dbReference type="EMBL" id="UKJ88068.1"/>
    </source>
</evidence>
<feature type="compositionally biased region" description="Basic residues" evidence="8">
    <location>
        <begin position="263"/>
        <end position="278"/>
    </location>
</feature>
<evidence type="ECO:0000256" key="8">
    <source>
        <dbReference type="SAM" id="MobiDB-lite"/>
    </source>
</evidence>
<evidence type="ECO:0000256" key="5">
    <source>
        <dbReference type="ARBA" id="ARBA00022989"/>
    </source>
</evidence>
<feature type="region of interest" description="Disordered" evidence="8">
    <location>
        <begin position="167"/>
        <end position="212"/>
    </location>
</feature>
<evidence type="ECO:0000256" key="3">
    <source>
        <dbReference type="ARBA" id="ARBA00022692"/>
    </source>
</evidence>
<dbReference type="EMBL" id="CP056065">
    <property type="protein sequence ID" value="UKJ88068.1"/>
    <property type="molecule type" value="Genomic_DNA"/>
</dbReference>
<dbReference type="SMART" id="SM00815">
    <property type="entry name" value="AMA-1"/>
    <property type="match status" value="1"/>
</dbReference>
<feature type="compositionally biased region" description="Basic and acidic residues" evidence="8">
    <location>
        <begin position="650"/>
        <end position="684"/>
    </location>
</feature>
<evidence type="ECO:0000256" key="4">
    <source>
        <dbReference type="ARBA" id="ARBA00022729"/>
    </source>
</evidence>
<gene>
    <name evidence="10" type="primary">AMA-1_1</name>
    <name evidence="10" type="ORF">MACJ_000511</name>
</gene>
<dbReference type="Pfam" id="PF02430">
    <property type="entry name" value="AMA-1"/>
    <property type="match status" value="1"/>
</dbReference>
<protein>
    <submittedName>
        <fullName evidence="10">Apical membrane antigen 1</fullName>
    </submittedName>
</protein>
<proteinExistence type="inferred from homology"/>
<evidence type="ECO:0000313" key="11">
    <source>
        <dbReference type="Proteomes" id="UP000244803"/>
    </source>
</evidence>
<dbReference type="Gene3D" id="3.50.4.10">
    <property type="entry name" value="Hepatocyte Growth Factor"/>
    <property type="match status" value="2"/>
</dbReference>
<feature type="region of interest" description="Disordered" evidence="8">
    <location>
        <begin position="644"/>
        <end position="684"/>
    </location>
</feature>
<comment type="subcellular location">
    <subcellularLocation>
        <location evidence="1">Membrane</location>
        <topology evidence="1">Single-pass type I membrane protein</topology>
    </subcellularLocation>
</comment>
<dbReference type="Proteomes" id="UP000244803">
    <property type="component" value="Chromosome 1"/>
</dbReference>
<keyword evidence="4" id="KW-0732">Signal</keyword>
<comment type="similarity">
    <text evidence="2">Belongs to the apicomplexan parasites AMA1 family.</text>
</comment>
<keyword evidence="5 9" id="KW-1133">Transmembrane helix</keyword>
<evidence type="ECO:0000256" key="9">
    <source>
        <dbReference type="SAM" id="Phobius"/>
    </source>
</evidence>
<accession>A0A976QUM1</accession>
<sequence length="831" mass="92934">MTGHKDKICYSKEDNNHTSDHSGVPSDKSFIYQKNENIKSVPTPTMITTTNSNNRYFDDYYNNLGDANEGEDAPSSTNYGTSDAASENFSGYNERCVGPEEARKFKEGRNCASKSTLSRIAKSLSLLFFISSLNLGCLALDSLESTTRSVHPGISLLQGESGSLLSSSSTMSSVNSTSMDNNNDNSSHMLESTETEGIEVSDHNGSGADEHWKSGATNLIEMKKKVSFNPFNKLSSFIQLALSSASTLGSRATSRGGLTASKDKKKRTGGNRRLSKKKTRDDPEEKRTKWTDYMAKFDIAKVHGSGVYVDLGGYATVGSYDYRMPTGKCPVVGKAIVLENGADFLKSITHHDVKERGLAFPATKVSTNSSKADMENQLLSPISAQVLRSWNYKHESDLSNCAEYSKNIVPGSNRNSKYRYPFVYDQTDKLCYILYSPMQYNQGVKYCDTDSADEGTSSLACMYPDKDKEDSHLFYGTSSLHMDWNVVCPVYPIRDAIFGTYDQENDECVAIEPIYVEDSDDYSECSKILFEYSPSDVDVSSNNQTLSDVDRYKEAMETGKLSTALSIMFSPRYSEDRPIYTKGVGINWATYNVEEKKCNILDEVPTCLIIRNGNYALTSLSSPNEEDAVPYPCDIKHGKGYVKNKKKKKETGESAKEGKEEKKEKEKDKEEKEGKEKEKEMPAASKAEEFIPYTSLKTDGFSCDKFVHTVPNGSCGSYLECNTTPPQLSGRGKKILMWVLIGLSIAIAVAVGGFLFYKYFWAKRFKKYHSETYEDDLFYDSEHEYNNPYNLEGQRANHEYNVNNEEGIWSRNEPNNSDVTPVRISRLEAHN</sequence>
<evidence type="ECO:0000256" key="7">
    <source>
        <dbReference type="ARBA" id="ARBA00023180"/>
    </source>
</evidence>
<feature type="compositionally biased region" description="Low complexity" evidence="8">
    <location>
        <begin position="167"/>
        <end position="187"/>
    </location>
</feature>
<evidence type="ECO:0000256" key="6">
    <source>
        <dbReference type="ARBA" id="ARBA00023136"/>
    </source>
</evidence>
<keyword evidence="7" id="KW-0325">Glycoprotein</keyword>
<reference evidence="10" key="1">
    <citation type="submission" date="2022-07" db="EMBL/GenBank/DDBJ databases">
        <title>Evaluation of T. orientalis genome assembly methods using nanopore sequencing and analysis of variation between genomes.</title>
        <authorList>
            <person name="Yam J."/>
            <person name="Micallef M.L."/>
            <person name="Liu M."/>
            <person name="Djordjevic S.P."/>
            <person name="Bogema D.R."/>
            <person name="Jenkins C."/>
        </authorList>
    </citation>
    <scope>NUCLEOTIDE SEQUENCE</scope>
    <source>
        <strain evidence="10">Fish Creek</strain>
    </source>
</reference>
<feature type="region of interest" description="Disordered" evidence="8">
    <location>
        <begin position="1"/>
        <end position="28"/>
    </location>
</feature>
<keyword evidence="3 9" id="KW-0812">Transmembrane</keyword>
<dbReference type="InterPro" id="IPR003298">
    <property type="entry name" value="Apmem_Ag1"/>
</dbReference>
<keyword evidence="6 9" id="KW-0472">Membrane</keyword>
<dbReference type="GO" id="GO:0016020">
    <property type="term" value="C:membrane"/>
    <property type="evidence" value="ECO:0007669"/>
    <property type="project" value="UniProtKB-SubCell"/>
</dbReference>
<feature type="compositionally biased region" description="Basic and acidic residues" evidence="8">
    <location>
        <begin position="1"/>
        <end position="20"/>
    </location>
</feature>
<feature type="transmembrane region" description="Helical" evidence="9">
    <location>
        <begin position="735"/>
        <end position="757"/>
    </location>
</feature>
<dbReference type="OrthoDB" id="345315at2759"/>
<dbReference type="PRINTS" id="PR01361">
    <property type="entry name" value="MEROZOITESA"/>
</dbReference>
<dbReference type="Gene3D" id="2.60.40.4360">
    <property type="match status" value="1"/>
</dbReference>
<name>A0A976QUM1_THEOR</name>